<gene>
    <name evidence="3" type="ORF">LSALG_LOCUS30921</name>
</gene>
<dbReference type="InterPro" id="IPR058353">
    <property type="entry name" value="DUF8040"/>
</dbReference>
<evidence type="ECO:0000259" key="2">
    <source>
        <dbReference type="Pfam" id="PF26138"/>
    </source>
</evidence>
<protein>
    <recommendedName>
        <fullName evidence="5">Myb/SANT-like domain-containing protein</fullName>
    </recommendedName>
</protein>
<sequence length="505" mass="58893">MDSDLQTPAQFLRVRQRQVVHLICLLLAILTHRAVANTNRPKLPSRKLILKRRRIREQLLHDLSNGGQCRELIRMSEQAFKKLYTILQLVGGLRATQRMSVEEHVARFLHIVGNDFRNRFVSWLYRRSKSSTSRCFHRVLRAIISLESHYIQQPKGDVVQKEIQEKKRFYPYFKNCVKMMKEEQVTKKEQLKWTDWMDYCFIQSMMTQDEKGLRISGSFIPQAYNNMVEELNQKFGKTLTKNHLKNRLKTLKSGFSQWYDMFRGTSLSGFGWNSETQLIEGDEEVWANLINSKPDAISLKTKKIPNYNEMIALFAKDRASGVHAETPKEKNARLKRTGDIKVETIEEVDQLLASNDITLEKQQTNNEDYDDDDGLDDIQVLSPTCFSPVQNSSSKKYKSKKRKHEIEVEDELEAEPESFEKVIMSAVKDVAFAMREGNKIFENSHHRVYTGDEIYKELEPMDLEPDELAEALMFLSRNQSDAGTLFRVPFKIRKSLLKKMMEASK</sequence>
<dbReference type="InterPro" id="IPR024752">
    <property type="entry name" value="Myb/SANT-like_dom"/>
</dbReference>
<keyword evidence="4" id="KW-1185">Reference proteome</keyword>
<dbReference type="PANTHER" id="PTHR46929:SF4">
    <property type="entry name" value="MYB_SANT-LIKE DOMAIN-CONTAINING PROTEIN"/>
    <property type="match status" value="1"/>
</dbReference>
<name>A0AA36ED69_LACSI</name>
<feature type="domain" description="DUF8040" evidence="2">
    <location>
        <begin position="62"/>
        <end position="144"/>
    </location>
</feature>
<accession>A0AA36ED69</accession>
<dbReference type="EMBL" id="OX465082">
    <property type="protein sequence ID" value="CAI9291808.1"/>
    <property type="molecule type" value="Genomic_DNA"/>
</dbReference>
<dbReference type="Proteomes" id="UP001177003">
    <property type="component" value="Chromosome 6"/>
</dbReference>
<dbReference type="Pfam" id="PF26138">
    <property type="entry name" value="DUF8040"/>
    <property type="match status" value="1"/>
</dbReference>
<evidence type="ECO:0008006" key="5">
    <source>
        <dbReference type="Google" id="ProtNLM"/>
    </source>
</evidence>
<dbReference type="Pfam" id="PF12776">
    <property type="entry name" value="Myb_DNA-bind_3"/>
    <property type="match status" value="1"/>
</dbReference>
<reference evidence="3" key="1">
    <citation type="submission" date="2023-04" db="EMBL/GenBank/DDBJ databases">
        <authorList>
            <person name="Vijverberg K."/>
            <person name="Xiong W."/>
            <person name="Schranz E."/>
        </authorList>
    </citation>
    <scope>NUCLEOTIDE SEQUENCE</scope>
</reference>
<dbReference type="AlphaFoldDB" id="A0AA36ED69"/>
<organism evidence="3 4">
    <name type="scientific">Lactuca saligna</name>
    <name type="common">Willowleaf lettuce</name>
    <dbReference type="NCBI Taxonomy" id="75948"/>
    <lineage>
        <taxon>Eukaryota</taxon>
        <taxon>Viridiplantae</taxon>
        <taxon>Streptophyta</taxon>
        <taxon>Embryophyta</taxon>
        <taxon>Tracheophyta</taxon>
        <taxon>Spermatophyta</taxon>
        <taxon>Magnoliopsida</taxon>
        <taxon>eudicotyledons</taxon>
        <taxon>Gunneridae</taxon>
        <taxon>Pentapetalae</taxon>
        <taxon>asterids</taxon>
        <taxon>campanulids</taxon>
        <taxon>Asterales</taxon>
        <taxon>Asteraceae</taxon>
        <taxon>Cichorioideae</taxon>
        <taxon>Cichorieae</taxon>
        <taxon>Lactucinae</taxon>
        <taxon>Lactuca</taxon>
    </lineage>
</organism>
<evidence type="ECO:0000313" key="4">
    <source>
        <dbReference type="Proteomes" id="UP001177003"/>
    </source>
</evidence>
<proteinExistence type="predicted"/>
<feature type="domain" description="Myb/SANT-like" evidence="1">
    <location>
        <begin position="192"/>
        <end position="288"/>
    </location>
</feature>
<evidence type="ECO:0000313" key="3">
    <source>
        <dbReference type="EMBL" id="CAI9291808.1"/>
    </source>
</evidence>
<dbReference type="PANTHER" id="PTHR46929">
    <property type="entry name" value="EXPRESSED PROTEIN"/>
    <property type="match status" value="1"/>
</dbReference>
<evidence type="ECO:0000259" key="1">
    <source>
        <dbReference type="Pfam" id="PF12776"/>
    </source>
</evidence>